<dbReference type="HOGENOM" id="CLU_2282641_0_0_1"/>
<evidence type="ECO:0000313" key="2">
    <source>
        <dbReference type="EMBL" id="PWZ29238.1"/>
    </source>
</evidence>
<protein>
    <submittedName>
        <fullName evidence="2">Uncharacterized protein</fullName>
    </submittedName>
</protein>
<dbReference type="Proteomes" id="UP000251960">
    <property type="component" value="Chromosome 4"/>
</dbReference>
<feature type="signal peptide" evidence="1">
    <location>
        <begin position="1"/>
        <end position="28"/>
    </location>
</feature>
<sequence length="85" mass="8747">MTTSPPRARLLAMALALACVLLVRSADAATPGGSAYGCNPATDRTCRPEGVGVVLPDGGIDLDGDGDEDELPQFDPHFTILGHAQ</sequence>
<comment type="caution">
    <text evidence="2">The sequence shown here is derived from an EMBL/GenBank/DDBJ whole genome shotgun (WGS) entry which is preliminary data.</text>
</comment>
<proteinExistence type="predicted"/>
<dbReference type="AlphaFoldDB" id="A0A8J8YJT2"/>
<evidence type="ECO:0000256" key="1">
    <source>
        <dbReference type="SAM" id="SignalP"/>
    </source>
</evidence>
<feature type="chain" id="PRO_5035250268" evidence="1">
    <location>
        <begin position="29"/>
        <end position="85"/>
    </location>
</feature>
<dbReference type="OMA" id="MASTRVW"/>
<name>A0A8J8YJT2_MAIZE</name>
<dbReference type="EMBL" id="NCVQ01000005">
    <property type="protein sequence ID" value="PWZ29238.1"/>
    <property type="molecule type" value="Genomic_DNA"/>
</dbReference>
<accession>A0A8J8YJT2</accession>
<keyword evidence="1" id="KW-0732">Signal</keyword>
<gene>
    <name evidence="2" type="ORF">Zm00014a_041127</name>
</gene>
<organism evidence="2">
    <name type="scientific">Zea mays</name>
    <name type="common">Maize</name>
    <dbReference type="NCBI Taxonomy" id="4577"/>
    <lineage>
        <taxon>Eukaryota</taxon>
        <taxon>Viridiplantae</taxon>
        <taxon>Streptophyta</taxon>
        <taxon>Embryophyta</taxon>
        <taxon>Tracheophyta</taxon>
        <taxon>Spermatophyta</taxon>
        <taxon>Magnoliopsida</taxon>
        <taxon>Liliopsida</taxon>
        <taxon>Poales</taxon>
        <taxon>Poaceae</taxon>
        <taxon>PACMAD clade</taxon>
        <taxon>Panicoideae</taxon>
        <taxon>Andropogonodae</taxon>
        <taxon>Andropogoneae</taxon>
        <taxon>Tripsacinae</taxon>
        <taxon>Zea</taxon>
    </lineage>
</organism>
<reference evidence="2" key="1">
    <citation type="journal article" date="2018" name="Nat. Genet.">
        <title>Extensive intraspecific gene order and gene structural variations between Mo17 and other maize genomes.</title>
        <authorList>
            <person name="Sun S."/>
            <person name="Zhou Y."/>
            <person name="Chen J."/>
            <person name="Shi J."/>
            <person name="Zhao H."/>
            <person name="Zhao H."/>
            <person name="Song W."/>
            <person name="Zhang M."/>
            <person name="Cui Y."/>
            <person name="Dong X."/>
            <person name="Liu H."/>
            <person name="Ma X."/>
            <person name="Jiao Y."/>
            <person name="Wang B."/>
            <person name="Wei X."/>
            <person name="Stein J.C."/>
            <person name="Glaubitz J.C."/>
            <person name="Lu F."/>
            <person name="Yu G."/>
            <person name="Liang C."/>
            <person name="Fengler K."/>
            <person name="Li B."/>
            <person name="Rafalski A."/>
            <person name="Schnable P.S."/>
            <person name="Ware D.H."/>
            <person name="Buckler E.S."/>
            <person name="Lai J."/>
        </authorList>
    </citation>
    <scope>NUCLEOTIDE SEQUENCE [LARGE SCALE GENOMIC DNA]</scope>
    <source>
        <tissue evidence="2">Seedling</tissue>
    </source>
</reference>